<dbReference type="Proteomes" id="UP000827976">
    <property type="component" value="Chromosome 5"/>
</dbReference>
<sequence>MASIFKKRQSKGRQKIEIKRIEKEEARQICFSKRKAGIFKKANELAILCGAEVGIVTFSPAGRAFSFGHPNIHSLINRYLPSGNPSTTEDLILHYPETSYFHGSKLNELQREHEQLLSLVDAVKKQQQEIKGRLWWDVDIEGLGLDDLIKYVKVLEELKMKVLNVTATKSVQYYHHHHPGYNSLVHPAGSVEGLSLHANNVLSGYSLYDGSNERFGWNKGHGVVHGGCSFATTGFDDELKKMEGLHASVVNGFDQRLVNGGSLHGGQSHMSFFN</sequence>
<dbReference type="EMBL" id="CM037015">
    <property type="protein sequence ID" value="KAH7682524.1"/>
    <property type="molecule type" value="Genomic_DNA"/>
</dbReference>
<keyword evidence="2" id="KW-1185">Reference proteome</keyword>
<evidence type="ECO:0000313" key="1">
    <source>
        <dbReference type="EMBL" id="KAH7682524.1"/>
    </source>
</evidence>
<proteinExistence type="predicted"/>
<comment type="caution">
    <text evidence="1">The sequence shown here is derived from an EMBL/GenBank/DDBJ whole genome shotgun (WGS) entry which is preliminary data.</text>
</comment>
<accession>A0ACB7W580</accession>
<reference evidence="2" key="1">
    <citation type="journal article" date="2022" name="Nat. Commun.">
        <title>Chromosome evolution and the genetic basis of agronomically important traits in greater yam.</title>
        <authorList>
            <person name="Bredeson J.V."/>
            <person name="Lyons J.B."/>
            <person name="Oniyinde I.O."/>
            <person name="Okereke N.R."/>
            <person name="Kolade O."/>
            <person name="Nnabue I."/>
            <person name="Nwadili C.O."/>
            <person name="Hribova E."/>
            <person name="Parker M."/>
            <person name="Nwogha J."/>
            <person name="Shu S."/>
            <person name="Carlson J."/>
            <person name="Kariba R."/>
            <person name="Muthemba S."/>
            <person name="Knop K."/>
            <person name="Barton G.J."/>
            <person name="Sherwood A.V."/>
            <person name="Lopez-Montes A."/>
            <person name="Asiedu R."/>
            <person name="Jamnadass R."/>
            <person name="Muchugi A."/>
            <person name="Goodstein D."/>
            <person name="Egesi C.N."/>
            <person name="Featherston J."/>
            <person name="Asfaw A."/>
            <person name="Simpson G.G."/>
            <person name="Dolezel J."/>
            <person name="Hendre P.S."/>
            <person name="Van Deynze A."/>
            <person name="Kumar P.L."/>
            <person name="Obidiegwu J.E."/>
            <person name="Bhattacharjee R."/>
            <person name="Rokhsar D.S."/>
        </authorList>
    </citation>
    <scope>NUCLEOTIDE SEQUENCE [LARGE SCALE GENOMIC DNA]</scope>
    <source>
        <strain evidence="2">cv. TDa95/00328</strain>
    </source>
</reference>
<protein>
    <submittedName>
        <fullName evidence="1">MADS box transcription factor domain-containing protein</fullName>
    </submittedName>
</protein>
<name>A0ACB7W580_DIOAL</name>
<evidence type="ECO:0000313" key="2">
    <source>
        <dbReference type="Proteomes" id="UP000827976"/>
    </source>
</evidence>
<gene>
    <name evidence="1" type="ORF">IHE45_05G127200</name>
</gene>
<organism evidence="1 2">
    <name type="scientific">Dioscorea alata</name>
    <name type="common">Purple yam</name>
    <dbReference type="NCBI Taxonomy" id="55571"/>
    <lineage>
        <taxon>Eukaryota</taxon>
        <taxon>Viridiplantae</taxon>
        <taxon>Streptophyta</taxon>
        <taxon>Embryophyta</taxon>
        <taxon>Tracheophyta</taxon>
        <taxon>Spermatophyta</taxon>
        <taxon>Magnoliopsida</taxon>
        <taxon>Liliopsida</taxon>
        <taxon>Dioscoreales</taxon>
        <taxon>Dioscoreaceae</taxon>
        <taxon>Dioscorea</taxon>
    </lineage>
</organism>